<organism evidence="1 2">
    <name type="scientific">Triparma laevis f. longispina</name>
    <dbReference type="NCBI Taxonomy" id="1714387"/>
    <lineage>
        <taxon>Eukaryota</taxon>
        <taxon>Sar</taxon>
        <taxon>Stramenopiles</taxon>
        <taxon>Ochrophyta</taxon>
        <taxon>Bolidophyceae</taxon>
        <taxon>Parmales</taxon>
        <taxon>Triparmaceae</taxon>
        <taxon>Triparma</taxon>
    </lineage>
</organism>
<evidence type="ECO:0000313" key="1">
    <source>
        <dbReference type="EMBL" id="GMI18325.1"/>
    </source>
</evidence>
<dbReference type="OrthoDB" id="9992337at2759"/>
<protein>
    <submittedName>
        <fullName evidence="1">Uncharacterized protein</fullName>
    </submittedName>
</protein>
<dbReference type="Proteomes" id="UP001165122">
    <property type="component" value="Unassembled WGS sequence"/>
</dbReference>
<dbReference type="EMBL" id="BRXW01000330">
    <property type="protein sequence ID" value="GMI18325.1"/>
    <property type="molecule type" value="Genomic_DNA"/>
</dbReference>
<proteinExistence type="predicted"/>
<name>A0A9W7FUP3_9STRA</name>
<reference evidence="2" key="1">
    <citation type="journal article" date="2023" name="Commun. Biol.">
        <title>Genome analysis of Parmales, the sister group of diatoms, reveals the evolutionary specialization of diatoms from phago-mixotrophs to photoautotrophs.</title>
        <authorList>
            <person name="Ban H."/>
            <person name="Sato S."/>
            <person name="Yoshikawa S."/>
            <person name="Yamada K."/>
            <person name="Nakamura Y."/>
            <person name="Ichinomiya M."/>
            <person name="Sato N."/>
            <person name="Blanc-Mathieu R."/>
            <person name="Endo H."/>
            <person name="Kuwata A."/>
            <person name="Ogata H."/>
        </authorList>
    </citation>
    <scope>NUCLEOTIDE SEQUENCE [LARGE SCALE GENOMIC DNA]</scope>
    <source>
        <strain evidence="2">NIES 3700</strain>
    </source>
</reference>
<dbReference type="AlphaFoldDB" id="A0A9W7FUP3"/>
<sequence length="102" mass="11744">MSEPTWFEEKGELVIFMVHSHARLKGVSSIERIRAKLNYPKTTLIALPCCPGYRPERDLGRKPEMEYEDWCVFSDKRKVQVWRWEEGGEGVVVCGEVGEGVT</sequence>
<comment type="caution">
    <text evidence="1">The sequence shown here is derived from an EMBL/GenBank/DDBJ whole genome shotgun (WGS) entry which is preliminary data.</text>
</comment>
<keyword evidence="2" id="KW-1185">Reference proteome</keyword>
<evidence type="ECO:0000313" key="2">
    <source>
        <dbReference type="Proteomes" id="UP001165122"/>
    </source>
</evidence>
<gene>
    <name evidence="1" type="ORF">TrLO_g6186</name>
</gene>
<accession>A0A9W7FUP3</accession>